<dbReference type="InterPro" id="IPR043132">
    <property type="entry name" value="BCAT-like_C"/>
</dbReference>
<dbReference type="Gene3D" id="3.30.470.10">
    <property type="match status" value="1"/>
</dbReference>
<dbReference type="PROSITE" id="PS00770">
    <property type="entry name" value="AA_TRANSFER_CLASS_4"/>
    <property type="match status" value="1"/>
</dbReference>
<evidence type="ECO:0000256" key="3">
    <source>
        <dbReference type="ARBA" id="ARBA00022898"/>
    </source>
</evidence>
<dbReference type="Gene3D" id="3.20.10.10">
    <property type="entry name" value="D-amino Acid Aminotransferase, subunit A, domain 2"/>
    <property type="match status" value="1"/>
</dbReference>
<dbReference type="InterPro" id="IPR050571">
    <property type="entry name" value="Class-IV_PLP-Dep_Aminotrnsfr"/>
</dbReference>
<dbReference type="GO" id="GO:0005829">
    <property type="term" value="C:cytosol"/>
    <property type="evidence" value="ECO:0007669"/>
    <property type="project" value="TreeGrafter"/>
</dbReference>
<dbReference type="Proteomes" id="UP000242520">
    <property type="component" value="Unassembled WGS sequence"/>
</dbReference>
<dbReference type="PANTHER" id="PTHR42743">
    <property type="entry name" value="AMINO-ACID AMINOTRANSFERASE"/>
    <property type="match status" value="1"/>
</dbReference>
<keyword evidence="3 5" id="KW-0663">Pyridoxal phosphate</keyword>
<dbReference type="InterPro" id="IPR043131">
    <property type="entry name" value="BCAT-like_N"/>
</dbReference>
<dbReference type="RefSeq" id="WP_072723171.1">
    <property type="nucleotide sequence ID" value="NZ_FQXH01000005.1"/>
</dbReference>
<keyword evidence="6" id="KW-0456">Lyase</keyword>
<sequence>MKNSASFKSDLTKFGIGVFETIKICRGNAIFLDKHLDRMYNSIKELNISFAVSKDILKKEIINYINDIEYKALRVTAFDEGYNFSLRDIPYIDEDYERGYNLKISPIRRGKSLIYKHKTSNYFENIYSKKYALNKGYDEALFVNLDNKVLEGSMTNIFFIKGEKVYTPRCDLYILSGIMRNEVICILNKLGITVLEKEIDLGEIDKFEFCFITNSLIDLMKVNSIEYINYKKENELFNLIDLQLKEMYNGY</sequence>
<dbReference type="STRING" id="1123350.SAMN02744040_00382"/>
<dbReference type="PANTHER" id="PTHR42743:SF11">
    <property type="entry name" value="AMINODEOXYCHORISMATE LYASE"/>
    <property type="match status" value="1"/>
</dbReference>
<dbReference type="FunFam" id="3.20.10.10:FF:000002">
    <property type="entry name" value="D-alanine aminotransferase"/>
    <property type="match status" value="1"/>
</dbReference>
<evidence type="ECO:0000256" key="2">
    <source>
        <dbReference type="ARBA" id="ARBA00009320"/>
    </source>
</evidence>
<dbReference type="InterPro" id="IPR001544">
    <property type="entry name" value="Aminotrans_IV"/>
</dbReference>
<name>A0A1M5P4I9_9FIRM</name>
<evidence type="ECO:0000256" key="4">
    <source>
        <dbReference type="RuleBase" id="RU004106"/>
    </source>
</evidence>
<evidence type="ECO:0000313" key="7">
    <source>
        <dbReference type="Proteomes" id="UP000242520"/>
    </source>
</evidence>
<dbReference type="GO" id="GO:0008652">
    <property type="term" value="P:amino acid biosynthetic process"/>
    <property type="evidence" value="ECO:0007669"/>
    <property type="project" value="UniProtKB-ARBA"/>
</dbReference>
<reference evidence="7" key="1">
    <citation type="submission" date="2016-11" db="EMBL/GenBank/DDBJ databases">
        <authorList>
            <person name="Varghese N."/>
            <person name="Submissions S."/>
        </authorList>
    </citation>
    <scope>NUCLEOTIDE SEQUENCE [LARGE SCALE GENOMIC DNA]</scope>
    <source>
        <strain evidence="7">DSM 15285</strain>
    </source>
</reference>
<comment type="similarity">
    <text evidence="2 4">Belongs to the class-IV pyridoxal-phosphate-dependent aminotransferase family.</text>
</comment>
<dbReference type="SUPFAM" id="SSF56752">
    <property type="entry name" value="D-aminoacid aminotransferase-like PLP-dependent enzymes"/>
    <property type="match status" value="1"/>
</dbReference>
<dbReference type="AlphaFoldDB" id="A0A1M5P4I9"/>
<dbReference type="InterPro" id="IPR018300">
    <property type="entry name" value="Aminotrans_IV_CS"/>
</dbReference>
<dbReference type="EMBL" id="FQXH01000005">
    <property type="protein sequence ID" value="SHG96658.1"/>
    <property type="molecule type" value="Genomic_DNA"/>
</dbReference>
<evidence type="ECO:0000313" key="6">
    <source>
        <dbReference type="EMBL" id="SHG96658.1"/>
    </source>
</evidence>
<evidence type="ECO:0000256" key="1">
    <source>
        <dbReference type="ARBA" id="ARBA00001933"/>
    </source>
</evidence>
<dbReference type="Pfam" id="PF01063">
    <property type="entry name" value="Aminotran_4"/>
    <property type="match status" value="1"/>
</dbReference>
<evidence type="ECO:0000256" key="5">
    <source>
        <dbReference type="RuleBase" id="RU004516"/>
    </source>
</evidence>
<dbReference type="OrthoDB" id="9805628at2"/>
<dbReference type="GO" id="GO:0016829">
    <property type="term" value="F:lyase activity"/>
    <property type="evidence" value="ECO:0007669"/>
    <property type="project" value="UniProtKB-KW"/>
</dbReference>
<gene>
    <name evidence="6" type="ORF">SAMN02744040_00382</name>
</gene>
<organism evidence="6 7">
    <name type="scientific">Tepidibacter thalassicus DSM 15285</name>
    <dbReference type="NCBI Taxonomy" id="1123350"/>
    <lineage>
        <taxon>Bacteria</taxon>
        <taxon>Bacillati</taxon>
        <taxon>Bacillota</taxon>
        <taxon>Clostridia</taxon>
        <taxon>Peptostreptococcales</taxon>
        <taxon>Peptostreptococcaceae</taxon>
        <taxon>Tepidibacter</taxon>
    </lineage>
</organism>
<accession>A0A1M5P4I9</accession>
<protein>
    <submittedName>
        <fullName evidence="6">4-amino-4-deoxychorismate lyase</fullName>
    </submittedName>
</protein>
<dbReference type="CDD" id="cd00449">
    <property type="entry name" value="PLPDE_IV"/>
    <property type="match status" value="1"/>
</dbReference>
<comment type="cofactor">
    <cofactor evidence="1 5">
        <name>pyridoxal 5'-phosphate</name>
        <dbReference type="ChEBI" id="CHEBI:597326"/>
    </cofactor>
</comment>
<proteinExistence type="inferred from homology"/>
<dbReference type="GO" id="GO:0046394">
    <property type="term" value="P:carboxylic acid biosynthetic process"/>
    <property type="evidence" value="ECO:0007669"/>
    <property type="project" value="UniProtKB-ARBA"/>
</dbReference>
<keyword evidence="7" id="KW-1185">Reference proteome</keyword>
<dbReference type="InterPro" id="IPR036038">
    <property type="entry name" value="Aminotransferase-like"/>
</dbReference>